<keyword evidence="5" id="KW-0963">Cytoplasm</keyword>
<evidence type="ECO:0000256" key="4">
    <source>
        <dbReference type="ARBA" id="ARBA00013346"/>
    </source>
</evidence>
<dbReference type="Proteomes" id="UP000177268">
    <property type="component" value="Unassembled WGS sequence"/>
</dbReference>
<evidence type="ECO:0000256" key="8">
    <source>
        <dbReference type="ARBA" id="ARBA00022691"/>
    </source>
</evidence>
<keyword evidence="6" id="KW-0489">Methyltransferase</keyword>
<dbReference type="InterPro" id="IPR000682">
    <property type="entry name" value="PCMT"/>
</dbReference>
<evidence type="ECO:0000313" key="13">
    <source>
        <dbReference type="Proteomes" id="UP000177268"/>
    </source>
</evidence>
<evidence type="ECO:0000256" key="7">
    <source>
        <dbReference type="ARBA" id="ARBA00022679"/>
    </source>
</evidence>
<name>A0A1F5ZFU5_9BACT</name>
<evidence type="ECO:0000256" key="5">
    <source>
        <dbReference type="ARBA" id="ARBA00022490"/>
    </source>
</evidence>
<comment type="similarity">
    <text evidence="2">Belongs to the methyltransferase superfamily. L-isoaspartyl/D-aspartyl protein methyltransferase family.</text>
</comment>
<keyword evidence="7" id="KW-0808">Transferase</keyword>
<proteinExistence type="inferred from homology"/>
<dbReference type="EC" id="2.1.1.77" evidence="3"/>
<dbReference type="GO" id="GO:0032259">
    <property type="term" value="P:methylation"/>
    <property type="evidence" value="ECO:0007669"/>
    <property type="project" value="UniProtKB-KW"/>
</dbReference>
<evidence type="ECO:0000256" key="3">
    <source>
        <dbReference type="ARBA" id="ARBA00011890"/>
    </source>
</evidence>
<comment type="subcellular location">
    <subcellularLocation>
        <location evidence="1">Cytoplasm</location>
    </subcellularLocation>
</comment>
<dbReference type="PANTHER" id="PTHR11579">
    <property type="entry name" value="PROTEIN-L-ISOASPARTATE O-METHYLTRANSFERASE"/>
    <property type="match status" value="1"/>
</dbReference>
<organism evidence="12 13">
    <name type="scientific">Candidatus Gottesmanbacteria bacterium RBG_13_45_10</name>
    <dbReference type="NCBI Taxonomy" id="1798370"/>
    <lineage>
        <taxon>Bacteria</taxon>
        <taxon>Candidatus Gottesmaniibacteriota</taxon>
    </lineage>
</organism>
<dbReference type="PANTHER" id="PTHR11579:SF0">
    <property type="entry name" value="PROTEIN-L-ISOASPARTATE(D-ASPARTATE) O-METHYLTRANSFERASE"/>
    <property type="match status" value="1"/>
</dbReference>
<keyword evidence="8" id="KW-0949">S-adenosyl-L-methionine</keyword>
<dbReference type="SUPFAM" id="SSF53335">
    <property type="entry name" value="S-adenosyl-L-methionine-dependent methyltransferases"/>
    <property type="match status" value="1"/>
</dbReference>
<dbReference type="CDD" id="cd02440">
    <property type="entry name" value="AdoMet_MTases"/>
    <property type="match status" value="1"/>
</dbReference>
<dbReference type="AlphaFoldDB" id="A0A1F5ZFU5"/>
<sequence>MYSGKSPGSQPKVVAAMVDLLDPNQADIVLEIGGGGGWQTGILGCLAQEVYSVEINFPLAKKAKTRLDALGIHNVHVVSADGTMLFTKPKVFDKIIVSASLPPFPQENPAGQDLFTALKVGGRMVVPFGGIDGQPENCVLMALRKRNNGRIVEESHFDGYSFVPIEGILWPAFTGWSIAILHDVCVNKFDPHRVSAPPEE</sequence>
<dbReference type="InterPro" id="IPR029063">
    <property type="entry name" value="SAM-dependent_MTases_sf"/>
</dbReference>
<evidence type="ECO:0000256" key="6">
    <source>
        <dbReference type="ARBA" id="ARBA00022603"/>
    </source>
</evidence>
<protein>
    <recommendedName>
        <fullName evidence="4">Protein-L-isoaspartate O-methyltransferase</fullName>
        <ecNumber evidence="3">2.1.1.77</ecNumber>
    </recommendedName>
    <alternativeName>
        <fullName evidence="11">L-isoaspartyl protein carboxyl methyltransferase</fullName>
    </alternativeName>
    <alternativeName>
        <fullName evidence="9">Protein L-isoaspartyl methyltransferase</fullName>
    </alternativeName>
    <alternativeName>
        <fullName evidence="10">Protein-beta-aspartate methyltransferase</fullName>
    </alternativeName>
</protein>
<comment type="caution">
    <text evidence="12">The sequence shown here is derived from an EMBL/GenBank/DDBJ whole genome shotgun (WGS) entry which is preliminary data.</text>
</comment>
<dbReference type="STRING" id="1798370.A2Z00_03430"/>
<dbReference type="GO" id="GO:0004719">
    <property type="term" value="F:protein-L-isoaspartate (D-aspartate) O-methyltransferase activity"/>
    <property type="evidence" value="ECO:0007669"/>
    <property type="project" value="UniProtKB-EC"/>
</dbReference>
<evidence type="ECO:0000256" key="11">
    <source>
        <dbReference type="ARBA" id="ARBA00031350"/>
    </source>
</evidence>
<evidence type="ECO:0000256" key="1">
    <source>
        <dbReference type="ARBA" id="ARBA00004496"/>
    </source>
</evidence>
<gene>
    <name evidence="12" type="ORF">A2Z00_03430</name>
</gene>
<dbReference type="Gene3D" id="3.40.50.150">
    <property type="entry name" value="Vaccinia Virus protein VP39"/>
    <property type="match status" value="1"/>
</dbReference>
<dbReference type="EMBL" id="MFIZ01000031">
    <property type="protein sequence ID" value="OGG11376.1"/>
    <property type="molecule type" value="Genomic_DNA"/>
</dbReference>
<dbReference type="GO" id="GO:0005737">
    <property type="term" value="C:cytoplasm"/>
    <property type="evidence" value="ECO:0007669"/>
    <property type="project" value="UniProtKB-SubCell"/>
</dbReference>
<evidence type="ECO:0000256" key="9">
    <source>
        <dbReference type="ARBA" id="ARBA00030757"/>
    </source>
</evidence>
<evidence type="ECO:0000256" key="2">
    <source>
        <dbReference type="ARBA" id="ARBA00005369"/>
    </source>
</evidence>
<dbReference type="Pfam" id="PF01135">
    <property type="entry name" value="PCMT"/>
    <property type="match status" value="1"/>
</dbReference>
<accession>A0A1F5ZFU5</accession>
<evidence type="ECO:0000256" key="10">
    <source>
        <dbReference type="ARBA" id="ARBA00031323"/>
    </source>
</evidence>
<evidence type="ECO:0000313" key="12">
    <source>
        <dbReference type="EMBL" id="OGG11376.1"/>
    </source>
</evidence>
<reference evidence="12 13" key="1">
    <citation type="journal article" date="2016" name="Nat. Commun.">
        <title>Thousands of microbial genomes shed light on interconnected biogeochemical processes in an aquifer system.</title>
        <authorList>
            <person name="Anantharaman K."/>
            <person name="Brown C.T."/>
            <person name="Hug L.A."/>
            <person name="Sharon I."/>
            <person name="Castelle C.J."/>
            <person name="Probst A.J."/>
            <person name="Thomas B.C."/>
            <person name="Singh A."/>
            <person name="Wilkins M.J."/>
            <person name="Karaoz U."/>
            <person name="Brodie E.L."/>
            <person name="Williams K.H."/>
            <person name="Hubbard S.S."/>
            <person name="Banfield J.F."/>
        </authorList>
    </citation>
    <scope>NUCLEOTIDE SEQUENCE [LARGE SCALE GENOMIC DNA]</scope>
</reference>